<reference evidence="11 12" key="1">
    <citation type="submission" date="2018-05" db="EMBL/GenBank/DDBJ databases">
        <title>Genomic Encyclopedia of Type Strains, Phase III (KMG-III): the genomes of soil and plant-associated and newly described type strains.</title>
        <authorList>
            <person name="Whitman W."/>
        </authorList>
    </citation>
    <scope>NUCLEOTIDE SEQUENCE [LARGE SCALE GENOMIC DNA]</scope>
    <source>
        <strain evidence="11 12">CECT 5696</strain>
    </source>
</reference>
<evidence type="ECO:0000256" key="8">
    <source>
        <dbReference type="PIRSR" id="PIRSR001589-2"/>
    </source>
</evidence>
<accession>A0A2V2YX71</accession>
<feature type="domain" description="Glutamine amidotransferase type-2" evidence="10">
    <location>
        <begin position="67"/>
        <end position="163"/>
    </location>
</feature>
<evidence type="ECO:0000313" key="12">
    <source>
        <dbReference type="Proteomes" id="UP000246635"/>
    </source>
</evidence>
<feature type="binding site" evidence="8">
    <location>
        <position position="262"/>
    </location>
    <ligand>
        <name>ATP</name>
        <dbReference type="ChEBI" id="CHEBI:30616"/>
    </ligand>
</feature>
<evidence type="ECO:0000256" key="7">
    <source>
        <dbReference type="ARBA" id="ARBA00048741"/>
    </source>
</evidence>
<dbReference type="InterPro" id="IPR051786">
    <property type="entry name" value="ASN_synthetase/amidase"/>
</dbReference>
<comment type="catalytic activity">
    <reaction evidence="7">
        <text>L-aspartate + L-glutamine + ATP + H2O = L-asparagine + L-glutamate + AMP + diphosphate + H(+)</text>
        <dbReference type="Rhea" id="RHEA:12228"/>
        <dbReference type="ChEBI" id="CHEBI:15377"/>
        <dbReference type="ChEBI" id="CHEBI:15378"/>
        <dbReference type="ChEBI" id="CHEBI:29985"/>
        <dbReference type="ChEBI" id="CHEBI:29991"/>
        <dbReference type="ChEBI" id="CHEBI:30616"/>
        <dbReference type="ChEBI" id="CHEBI:33019"/>
        <dbReference type="ChEBI" id="CHEBI:58048"/>
        <dbReference type="ChEBI" id="CHEBI:58359"/>
        <dbReference type="ChEBI" id="CHEBI:456215"/>
        <dbReference type="EC" id="6.3.5.4"/>
    </reaction>
</comment>
<keyword evidence="6" id="KW-0061">Asparagine biosynthesis</keyword>
<protein>
    <recommendedName>
        <fullName evidence="3">asparagine synthase (glutamine-hydrolyzing)</fullName>
        <ecNumber evidence="3">6.3.5.4</ecNumber>
    </recommendedName>
</protein>
<evidence type="ECO:0000259" key="10">
    <source>
        <dbReference type="Pfam" id="PF13537"/>
    </source>
</evidence>
<dbReference type="Gene3D" id="3.60.20.10">
    <property type="entry name" value="Glutamine Phosphoribosylpyrophosphate, subunit 1, domain 1"/>
    <property type="match status" value="1"/>
</dbReference>
<dbReference type="RefSeq" id="WP_110046117.1">
    <property type="nucleotide sequence ID" value="NZ_CP054613.1"/>
</dbReference>
<dbReference type="GO" id="GO:0005524">
    <property type="term" value="F:ATP binding"/>
    <property type="evidence" value="ECO:0007669"/>
    <property type="project" value="UniProtKB-KW"/>
</dbReference>
<dbReference type="PIRSF" id="PIRSF001589">
    <property type="entry name" value="Asn_synthetase_glu-h"/>
    <property type="match status" value="1"/>
</dbReference>
<comment type="pathway">
    <text evidence="1">Amino-acid biosynthesis; L-asparagine biosynthesis; L-asparagine from L-aspartate (L-Gln route): step 1/1.</text>
</comment>
<comment type="similarity">
    <text evidence="2">Belongs to the asparagine synthetase family.</text>
</comment>
<dbReference type="CDD" id="cd01991">
    <property type="entry name" value="Asn_synthase_B_C"/>
    <property type="match status" value="1"/>
</dbReference>
<keyword evidence="5 8" id="KW-0067">ATP-binding</keyword>
<feature type="binding site" evidence="8">
    <location>
        <position position="99"/>
    </location>
    <ligand>
        <name>L-glutamine</name>
        <dbReference type="ChEBI" id="CHEBI:58359"/>
    </ligand>
</feature>
<evidence type="ECO:0000256" key="2">
    <source>
        <dbReference type="ARBA" id="ARBA00005752"/>
    </source>
</evidence>
<keyword evidence="4 8" id="KW-0547">Nucleotide-binding</keyword>
<dbReference type="EC" id="6.3.5.4" evidence="3"/>
<dbReference type="AlphaFoldDB" id="A0A2V2YX71"/>
<dbReference type="Proteomes" id="UP000246635">
    <property type="component" value="Unassembled WGS sequence"/>
</dbReference>
<dbReference type="InterPro" id="IPR001962">
    <property type="entry name" value="Asn_synthase"/>
</dbReference>
<keyword evidence="6" id="KW-0028">Amino-acid biosynthesis</keyword>
<keyword evidence="12" id="KW-1185">Reference proteome</keyword>
<evidence type="ECO:0000256" key="4">
    <source>
        <dbReference type="ARBA" id="ARBA00022741"/>
    </source>
</evidence>
<dbReference type="SUPFAM" id="SSF56235">
    <property type="entry name" value="N-terminal nucleophile aminohydrolases (Ntn hydrolases)"/>
    <property type="match status" value="1"/>
</dbReference>
<evidence type="ECO:0000256" key="5">
    <source>
        <dbReference type="ARBA" id="ARBA00022840"/>
    </source>
</evidence>
<dbReference type="Pfam" id="PF13537">
    <property type="entry name" value="GATase_7"/>
    <property type="match status" value="1"/>
</dbReference>
<gene>
    <name evidence="11" type="ORF">DFQ01_12337</name>
</gene>
<dbReference type="InterPro" id="IPR017932">
    <property type="entry name" value="GATase_2_dom"/>
</dbReference>
<dbReference type="GO" id="GO:0006529">
    <property type="term" value="P:asparagine biosynthetic process"/>
    <property type="evidence" value="ECO:0007669"/>
    <property type="project" value="UniProtKB-KW"/>
</dbReference>
<sequence>MIWFLCKIAHGDKDGESITGMHARFKEHLSEHHPYQVEIEVMTESNLTCVIGASKEPRILSPMKLVAHSNRFLFIGDMRIDNRAEISALLDGIGDQLSDPEMFLILYERYAGEAFSHIVGEFTCVIWEKDTSRFHATRDHLGMRTLFWIENQGTTWIASDIFLLQDQFSMEQINDNYFHSFYMENGCVDSVVTPYQGVNRVPSGHLLGNDGGSLALFQYWDLTDLRGEIHYSSNTDYQEQFRELFMQAVENRLSTQGTTAVLMSGGLDSTSVFALSKRLEMQGHPAQTIAISGVFNEFSECDERSYIRPLLNKYNAATNEFPCDGLTVFKEFPDDSPWTFEPHVPATSYGFTSGLLGYAKELGASRVLTGCAGDHVLTGTPGMIADLVGNLSIMQAASHARRFAEMTRGSVFQTMWTYGIAPLLGRGFYKELIADRDEAFIRKLGRIPTFAKKDFYRQWSGTRNRVYMDRVIAPLQGIEVQHPLMDRRLVEFLYQIPGEKLWNHGSRKEILRLALHADLPEEILTRTNKTVHLPLTYRGLTVSWPKLYPVLSVGRIIRFGWISKKEWLHELAKWRQGFECRENIFLLVALEIWLYRLEQRFTQNAAI</sequence>
<dbReference type="SUPFAM" id="SSF52402">
    <property type="entry name" value="Adenine nucleotide alpha hydrolases-like"/>
    <property type="match status" value="1"/>
</dbReference>
<dbReference type="PANTHER" id="PTHR43284">
    <property type="entry name" value="ASPARAGINE SYNTHETASE (GLUTAMINE-HYDROLYZING)"/>
    <property type="match status" value="1"/>
</dbReference>
<dbReference type="InterPro" id="IPR014729">
    <property type="entry name" value="Rossmann-like_a/b/a_fold"/>
</dbReference>
<dbReference type="Pfam" id="PF00733">
    <property type="entry name" value="Asn_synthase"/>
    <property type="match status" value="1"/>
</dbReference>
<evidence type="ECO:0000256" key="1">
    <source>
        <dbReference type="ARBA" id="ARBA00005187"/>
    </source>
</evidence>
<dbReference type="EMBL" id="QGTQ01000023">
    <property type="protein sequence ID" value="PWV95960.1"/>
    <property type="molecule type" value="Genomic_DNA"/>
</dbReference>
<evidence type="ECO:0000256" key="6">
    <source>
        <dbReference type="ARBA" id="ARBA00022888"/>
    </source>
</evidence>
<dbReference type="PANTHER" id="PTHR43284:SF1">
    <property type="entry name" value="ASPARAGINE SYNTHETASE"/>
    <property type="match status" value="1"/>
</dbReference>
<dbReference type="GO" id="GO:0004066">
    <property type="term" value="F:asparagine synthase (glutamine-hydrolyzing) activity"/>
    <property type="evidence" value="ECO:0007669"/>
    <property type="project" value="UniProtKB-EC"/>
</dbReference>
<comment type="caution">
    <text evidence="11">The sequence shown here is derived from an EMBL/GenBank/DDBJ whole genome shotgun (WGS) entry which is preliminary data.</text>
</comment>
<proteinExistence type="inferred from homology"/>
<dbReference type="InterPro" id="IPR006426">
    <property type="entry name" value="Asn_synth_AEB"/>
</dbReference>
<dbReference type="Gene3D" id="3.40.50.620">
    <property type="entry name" value="HUPs"/>
    <property type="match status" value="1"/>
</dbReference>
<evidence type="ECO:0000256" key="3">
    <source>
        <dbReference type="ARBA" id="ARBA00012737"/>
    </source>
</evidence>
<dbReference type="InterPro" id="IPR029055">
    <property type="entry name" value="Ntn_hydrolases_N"/>
</dbReference>
<evidence type="ECO:0000313" key="11">
    <source>
        <dbReference type="EMBL" id="PWV95960.1"/>
    </source>
</evidence>
<evidence type="ECO:0000259" key="9">
    <source>
        <dbReference type="Pfam" id="PF00733"/>
    </source>
</evidence>
<organism evidence="11 12">
    <name type="scientific">Paenibacillus cellulosilyticus</name>
    <dbReference type="NCBI Taxonomy" id="375489"/>
    <lineage>
        <taxon>Bacteria</taxon>
        <taxon>Bacillati</taxon>
        <taxon>Bacillota</taxon>
        <taxon>Bacilli</taxon>
        <taxon>Bacillales</taxon>
        <taxon>Paenibacillaceae</taxon>
        <taxon>Paenibacillus</taxon>
    </lineage>
</organism>
<feature type="domain" description="Asparagine synthetase" evidence="9">
    <location>
        <begin position="241"/>
        <end position="538"/>
    </location>
</feature>
<dbReference type="OrthoDB" id="9763290at2"/>
<name>A0A2V2YX71_9BACL</name>